<keyword evidence="2" id="KW-1185">Reference proteome</keyword>
<sequence>MIPSIPIADSMHPWNIVYAVAEADIASSWLLTGGLMVQLHATMGGLDARPTTDADFLVDLLSDRRGVTKIRNVLDKRGFKAQPGTLTGYTTRMAAPNGDIVDLLVADHLPKFLSKDAAIAGSPILSMPGGAQAVERSMLIELVSHDRHVTIRIPDLLGALVLKSAAYSADHAGYGDRHLYDAALLSSLIEDPDAEVERLHSKTDRKRLKLLHEKLVEGSRYWDNLDEQHEQNGLDAIEVLAAW</sequence>
<gene>
    <name evidence="1" type="ORF">G1C94_1208</name>
</gene>
<protein>
    <recommendedName>
        <fullName evidence="3">Nucleotidyl transferase AbiEii/AbiGii toxin family protein</fullName>
    </recommendedName>
</protein>
<comment type="caution">
    <text evidence="1">The sequence shown here is derived from an EMBL/GenBank/DDBJ whole genome shotgun (WGS) entry which is preliminary data.</text>
</comment>
<organism evidence="1 2">
    <name type="scientific">Bifidobacterium panos</name>
    <dbReference type="NCBI Taxonomy" id="2675321"/>
    <lineage>
        <taxon>Bacteria</taxon>
        <taxon>Bacillati</taxon>
        <taxon>Actinomycetota</taxon>
        <taxon>Actinomycetes</taxon>
        <taxon>Bifidobacteriales</taxon>
        <taxon>Bifidobacteriaceae</taxon>
        <taxon>Bifidobacterium</taxon>
    </lineage>
</organism>
<proteinExistence type="predicted"/>
<name>A0ABX1SXL6_9BIFI</name>
<accession>A0ABX1SXL6</accession>
<evidence type="ECO:0008006" key="3">
    <source>
        <dbReference type="Google" id="ProtNLM"/>
    </source>
</evidence>
<dbReference type="RefSeq" id="WP_253902356.1">
    <property type="nucleotide sequence ID" value="NZ_JAAIIJ010000023.1"/>
</dbReference>
<dbReference type="Proteomes" id="UP000553756">
    <property type="component" value="Unassembled WGS sequence"/>
</dbReference>
<evidence type="ECO:0000313" key="1">
    <source>
        <dbReference type="EMBL" id="NMN02586.1"/>
    </source>
</evidence>
<evidence type="ECO:0000313" key="2">
    <source>
        <dbReference type="Proteomes" id="UP000553756"/>
    </source>
</evidence>
<dbReference type="EMBL" id="JAAIIJ010000023">
    <property type="protein sequence ID" value="NMN02586.1"/>
    <property type="molecule type" value="Genomic_DNA"/>
</dbReference>
<reference evidence="1 2" key="1">
    <citation type="submission" date="2020-02" db="EMBL/GenBank/DDBJ databases">
        <title>Characterization of phylogenetic diversity of novel bifidobacterial species isolated in Czech ZOOs.</title>
        <authorList>
            <person name="Lugli G.A."/>
            <person name="Vera N.B."/>
            <person name="Ventura M."/>
        </authorList>
    </citation>
    <scope>NUCLEOTIDE SEQUENCE [LARGE SCALE GENOMIC DNA]</scope>
    <source>
        <strain evidence="1 2">DSM 109963</strain>
    </source>
</reference>